<dbReference type="InterPro" id="IPR005119">
    <property type="entry name" value="LysR_subst-bd"/>
</dbReference>
<dbReference type="PROSITE" id="PS50931">
    <property type="entry name" value="HTH_LYSR"/>
    <property type="match status" value="1"/>
</dbReference>
<gene>
    <name evidence="6" type="ORF">F1188_09200</name>
</gene>
<keyword evidence="3" id="KW-0238">DNA-binding</keyword>
<dbReference type="PANTHER" id="PTHR30579:SF7">
    <property type="entry name" value="HTH-TYPE TRANSCRIPTIONAL REGULATOR LRHA-RELATED"/>
    <property type="match status" value="1"/>
</dbReference>
<dbReference type="InterPro" id="IPR050176">
    <property type="entry name" value="LTTR"/>
</dbReference>
<feature type="domain" description="HTH lysR-type" evidence="5">
    <location>
        <begin position="1"/>
        <end position="34"/>
    </location>
</feature>
<comment type="caution">
    <text evidence="6">The sequence shown here is derived from an EMBL/GenBank/DDBJ whole genome shotgun (WGS) entry which is preliminary data.</text>
</comment>
<dbReference type="InterPro" id="IPR036390">
    <property type="entry name" value="WH_DNA-bd_sf"/>
</dbReference>
<dbReference type="GO" id="GO:0003677">
    <property type="term" value="F:DNA binding"/>
    <property type="evidence" value="ECO:0007669"/>
    <property type="project" value="UniProtKB-KW"/>
</dbReference>
<comment type="similarity">
    <text evidence="1">Belongs to the LysR transcriptional regulatory family.</text>
</comment>
<evidence type="ECO:0000313" key="6">
    <source>
        <dbReference type="EMBL" id="KAA5605784.1"/>
    </source>
</evidence>
<evidence type="ECO:0000256" key="4">
    <source>
        <dbReference type="ARBA" id="ARBA00023163"/>
    </source>
</evidence>
<dbReference type="SUPFAM" id="SSF46785">
    <property type="entry name" value="Winged helix' DNA-binding domain"/>
    <property type="match status" value="1"/>
</dbReference>
<evidence type="ECO:0000256" key="2">
    <source>
        <dbReference type="ARBA" id="ARBA00023015"/>
    </source>
</evidence>
<dbReference type="Proteomes" id="UP000324065">
    <property type="component" value="Unassembled WGS sequence"/>
</dbReference>
<sequence length="259" mass="27311">MGRTQSAISMQVKRLEEIVGVAMFARTRTTVDLTPAGETLLGYALRLLRLNDEALARLHEPEANGLVRIGAPDDYTSVLLPPVLAAFSKAYPLIQVEVTCESSQDLPPLLNEGRIDLALASHAPDSPVGAAIRHEPLHWVAAPDFTCEPDAILPVVAAPQGCVCRAQALQALDSIGRPWRMAYTTRSLALIQSAVSAGLGVAALEAATIAEPLVVLDGRPGFPPLPGVVIGLHSPPGRRNRAVDLAADHIARGLGMAQG</sequence>
<reference evidence="6 7" key="1">
    <citation type="submission" date="2019-09" db="EMBL/GenBank/DDBJ databases">
        <title>Genome sequence of Roseospira marina, one of the more divergent members of the non-sulfur purple photosynthetic bacterial family, the Rhodospirillaceae.</title>
        <authorList>
            <person name="Meyer T."/>
            <person name="Kyndt J."/>
        </authorList>
    </citation>
    <scope>NUCLEOTIDE SEQUENCE [LARGE SCALE GENOMIC DNA]</scope>
    <source>
        <strain evidence="6 7">DSM 15113</strain>
    </source>
</reference>
<dbReference type="AlphaFoldDB" id="A0A5M6IBW5"/>
<accession>A0A5M6IBW5</accession>
<protein>
    <submittedName>
        <fullName evidence="6">LysR family transcriptional regulator</fullName>
    </submittedName>
</protein>
<dbReference type="Gene3D" id="1.10.10.10">
    <property type="entry name" value="Winged helix-like DNA-binding domain superfamily/Winged helix DNA-binding domain"/>
    <property type="match status" value="1"/>
</dbReference>
<dbReference type="GO" id="GO:0003700">
    <property type="term" value="F:DNA-binding transcription factor activity"/>
    <property type="evidence" value="ECO:0007669"/>
    <property type="project" value="InterPro"/>
</dbReference>
<dbReference type="Pfam" id="PF03466">
    <property type="entry name" value="LysR_substrate"/>
    <property type="match status" value="1"/>
</dbReference>
<evidence type="ECO:0000313" key="7">
    <source>
        <dbReference type="Proteomes" id="UP000324065"/>
    </source>
</evidence>
<name>A0A5M6IBW5_9PROT</name>
<proteinExistence type="inferred from homology"/>
<dbReference type="OrthoDB" id="9789529at2"/>
<dbReference type="EMBL" id="VWPJ01000007">
    <property type="protein sequence ID" value="KAA5605784.1"/>
    <property type="molecule type" value="Genomic_DNA"/>
</dbReference>
<dbReference type="InterPro" id="IPR036388">
    <property type="entry name" value="WH-like_DNA-bd_sf"/>
</dbReference>
<dbReference type="Pfam" id="PF00126">
    <property type="entry name" value="HTH_1"/>
    <property type="match status" value="1"/>
</dbReference>
<dbReference type="InterPro" id="IPR000847">
    <property type="entry name" value="LysR_HTH_N"/>
</dbReference>
<dbReference type="PANTHER" id="PTHR30579">
    <property type="entry name" value="TRANSCRIPTIONAL REGULATOR"/>
    <property type="match status" value="1"/>
</dbReference>
<evidence type="ECO:0000259" key="5">
    <source>
        <dbReference type="PROSITE" id="PS50931"/>
    </source>
</evidence>
<dbReference type="Gene3D" id="3.40.190.10">
    <property type="entry name" value="Periplasmic binding protein-like II"/>
    <property type="match status" value="2"/>
</dbReference>
<keyword evidence="7" id="KW-1185">Reference proteome</keyword>
<dbReference type="SUPFAM" id="SSF53850">
    <property type="entry name" value="Periplasmic binding protein-like II"/>
    <property type="match status" value="1"/>
</dbReference>
<organism evidence="6 7">
    <name type="scientific">Roseospira marina</name>
    <dbReference type="NCBI Taxonomy" id="140057"/>
    <lineage>
        <taxon>Bacteria</taxon>
        <taxon>Pseudomonadati</taxon>
        <taxon>Pseudomonadota</taxon>
        <taxon>Alphaproteobacteria</taxon>
        <taxon>Rhodospirillales</taxon>
        <taxon>Rhodospirillaceae</taxon>
        <taxon>Roseospira</taxon>
    </lineage>
</organism>
<evidence type="ECO:0000256" key="1">
    <source>
        <dbReference type="ARBA" id="ARBA00009437"/>
    </source>
</evidence>
<keyword evidence="2" id="KW-0805">Transcription regulation</keyword>
<evidence type="ECO:0000256" key="3">
    <source>
        <dbReference type="ARBA" id="ARBA00023125"/>
    </source>
</evidence>
<keyword evidence="4" id="KW-0804">Transcription</keyword>